<organism evidence="1 2">
    <name type="scientific">Bifidobacterium adolescentis</name>
    <dbReference type="NCBI Taxonomy" id="1680"/>
    <lineage>
        <taxon>Bacteria</taxon>
        <taxon>Bacillati</taxon>
        <taxon>Actinomycetota</taxon>
        <taxon>Actinomycetes</taxon>
        <taxon>Bifidobacteriales</taxon>
        <taxon>Bifidobacteriaceae</taxon>
        <taxon>Bifidobacterium</taxon>
    </lineage>
</organism>
<evidence type="ECO:0000313" key="2">
    <source>
        <dbReference type="Proteomes" id="UP000193377"/>
    </source>
</evidence>
<dbReference type="EMBL" id="LNKD01000008">
    <property type="protein sequence ID" value="OSG84637.1"/>
    <property type="molecule type" value="Genomic_DNA"/>
</dbReference>
<evidence type="ECO:0000313" key="1">
    <source>
        <dbReference type="EMBL" id="OSG84637.1"/>
    </source>
</evidence>
<accession>A0A1X2YR54</accession>
<reference evidence="1 2" key="1">
    <citation type="journal article" date="2016" name="Sci. Rep.">
        <title>Evaluation of genetic diversity among strains of the human gut commensal Bifidobacterium adolescentis.</title>
        <authorList>
            <person name="Duranti S."/>
            <person name="Milani C."/>
            <person name="Lugli G.A."/>
            <person name="Mancabelli L."/>
            <person name="Turroni F."/>
            <person name="Ferrario C."/>
            <person name="Mangifesta M."/>
            <person name="Viappiani A."/>
            <person name="Sanchez B."/>
            <person name="Margolles A."/>
            <person name="van Sinderen D."/>
            <person name="Ventura M."/>
        </authorList>
    </citation>
    <scope>NUCLEOTIDE SEQUENCE [LARGE SCALE GENOMIC DNA]</scope>
    <source>
        <strain evidence="1 2">487B</strain>
    </source>
</reference>
<dbReference type="AlphaFoldDB" id="A0A1X2YR54"/>
<name>A0A1X2YR54_BIFAD</name>
<sequence>MVEKPKKPNTSPAKLLTADEALALGRRPEVVNVLKNKHGWWVIFTTQFQDEVTLRYLQGERPSEIFRSHNLGPEVLGYKRIERCVYRWVNHPSKSRVKRWQAEHRLYETLNKNQTNTGKKENSDK</sequence>
<dbReference type="RefSeq" id="WP_085393551.1">
    <property type="nucleotide sequence ID" value="NZ_LNKD01000008.1"/>
</dbReference>
<dbReference type="Proteomes" id="UP000193377">
    <property type="component" value="Unassembled WGS sequence"/>
</dbReference>
<gene>
    <name evidence="1" type="ORF">B0487_2124</name>
</gene>
<comment type="caution">
    <text evidence="1">The sequence shown here is derived from an EMBL/GenBank/DDBJ whole genome shotgun (WGS) entry which is preliminary data.</text>
</comment>
<protein>
    <submittedName>
        <fullName evidence="1">Uncharacterized protein</fullName>
    </submittedName>
</protein>
<proteinExistence type="predicted"/>